<keyword evidence="3" id="KW-0812">Transmembrane</keyword>
<evidence type="ECO:0000256" key="3">
    <source>
        <dbReference type="SAM" id="Phobius"/>
    </source>
</evidence>
<dbReference type="NCBIfam" id="TIGR01007">
    <property type="entry name" value="eps_fam"/>
    <property type="match status" value="1"/>
</dbReference>
<dbReference type="PANTHER" id="PTHR32309">
    <property type="entry name" value="TYROSINE-PROTEIN KINASE"/>
    <property type="match status" value="1"/>
</dbReference>
<keyword evidence="1" id="KW-0547">Nucleotide-binding</keyword>
<sequence>MDLRGYLTLIRKYLPLILAASLLGLLGGFGLYAATPKSYAADVQFYVSTPVPDGTSAQSGGQFATGRMTSYGELLSSQELGERVVKAAGLTDLSGLQVAKKITATSSVDSVLLKATVTDTDPQRALAIAQGIDKVFGPMVDKLDNTGRTVPIVQINTVSAPKVNPNPVAPKPKMNLLLGLALGLGLSLAFAVVRELLDQSVKSPEQAREVVGAPVIGTIPADKASDDRQLLVGSDRTTARAEAHRQLRTNLAFLDSARSAKVMVFTSPAGADGTSTVAANTALAFAEAGERVCLVEGDLRSPGALAAFARFGNGLDPEALTGDGLSAVLAGRAELGAVLRTWRSENTSLDLLGAGQVPPNAAELLASPRLEATLAELRSRYDRVVVDAPALLPVADASVLAAAADGVVLVARSGRTTTAQLQAARSALEPIRARILGVVMNRARTAGRTAARRG</sequence>
<proteinExistence type="predicted"/>
<name>A0ABW4RSD2_9ACTN</name>
<keyword evidence="3" id="KW-1133">Transmembrane helix</keyword>
<dbReference type="PANTHER" id="PTHR32309:SF13">
    <property type="entry name" value="FERRIC ENTEROBACTIN TRANSPORT PROTEIN FEPE"/>
    <property type="match status" value="1"/>
</dbReference>
<dbReference type="SUPFAM" id="SSF52540">
    <property type="entry name" value="P-loop containing nucleoside triphosphate hydrolases"/>
    <property type="match status" value="1"/>
</dbReference>
<accession>A0ABW4RSD2</accession>
<keyword evidence="2" id="KW-0067">ATP-binding</keyword>
<gene>
    <name evidence="4" type="ORF">ACFSCS_03370</name>
</gene>
<protein>
    <submittedName>
        <fullName evidence="4">Polysaccharide biosynthesis tyrosine autokinase</fullName>
        <ecNumber evidence="4">2.7.10.2</ecNumber>
    </submittedName>
</protein>
<dbReference type="InterPro" id="IPR005702">
    <property type="entry name" value="Wzc-like_C"/>
</dbReference>
<evidence type="ECO:0000313" key="5">
    <source>
        <dbReference type="Proteomes" id="UP001597326"/>
    </source>
</evidence>
<dbReference type="InterPro" id="IPR050445">
    <property type="entry name" value="Bact_polysacc_biosynth/exp"/>
</dbReference>
<reference evidence="5" key="1">
    <citation type="journal article" date="2019" name="Int. J. Syst. Evol. Microbiol.">
        <title>The Global Catalogue of Microorganisms (GCM) 10K type strain sequencing project: providing services to taxonomists for standard genome sequencing and annotation.</title>
        <authorList>
            <consortium name="The Broad Institute Genomics Platform"/>
            <consortium name="The Broad Institute Genome Sequencing Center for Infectious Disease"/>
            <person name="Wu L."/>
            <person name="Ma J."/>
        </authorList>
    </citation>
    <scope>NUCLEOTIDE SEQUENCE [LARGE SCALE GENOMIC DNA]</scope>
    <source>
        <strain evidence="5">CAIM 431</strain>
    </source>
</reference>
<evidence type="ECO:0000313" key="4">
    <source>
        <dbReference type="EMBL" id="MFD1889227.1"/>
    </source>
</evidence>
<comment type="caution">
    <text evidence="4">The sequence shown here is derived from an EMBL/GenBank/DDBJ whole genome shotgun (WGS) entry which is preliminary data.</text>
</comment>
<organism evidence="4 5">
    <name type="scientific">Luteococcus peritonei</name>
    <dbReference type="NCBI Taxonomy" id="88874"/>
    <lineage>
        <taxon>Bacteria</taxon>
        <taxon>Bacillati</taxon>
        <taxon>Actinomycetota</taxon>
        <taxon>Actinomycetes</taxon>
        <taxon>Propionibacteriales</taxon>
        <taxon>Propionibacteriaceae</taxon>
        <taxon>Luteococcus</taxon>
    </lineage>
</organism>
<keyword evidence="4" id="KW-0808">Transferase</keyword>
<dbReference type="GO" id="GO:0004715">
    <property type="term" value="F:non-membrane spanning protein tyrosine kinase activity"/>
    <property type="evidence" value="ECO:0007669"/>
    <property type="project" value="UniProtKB-EC"/>
</dbReference>
<feature type="transmembrane region" description="Helical" evidence="3">
    <location>
        <begin position="12"/>
        <end position="34"/>
    </location>
</feature>
<keyword evidence="5" id="KW-1185">Reference proteome</keyword>
<dbReference type="EMBL" id="JBHUFZ010000008">
    <property type="protein sequence ID" value="MFD1889227.1"/>
    <property type="molecule type" value="Genomic_DNA"/>
</dbReference>
<evidence type="ECO:0000256" key="2">
    <source>
        <dbReference type="ARBA" id="ARBA00022840"/>
    </source>
</evidence>
<dbReference type="RefSeq" id="WP_343872217.1">
    <property type="nucleotide sequence ID" value="NZ_BAAAIX010000007.1"/>
</dbReference>
<evidence type="ECO:0000256" key="1">
    <source>
        <dbReference type="ARBA" id="ARBA00022741"/>
    </source>
</evidence>
<keyword evidence="3" id="KW-0472">Membrane</keyword>
<dbReference type="Gene3D" id="3.40.50.300">
    <property type="entry name" value="P-loop containing nucleotide triphosphate hydrolases"/>
    <property type="match status" value="1"/>
</dbReference>
<dbReference type="CDD" id="cd05387">
    <property type="entry name" value="BY-kinase"/>
    <property type="match status" value="1"/>
</dbReference>
<dbReference type="Proteomes" id="UP001597326">
    <property type="component" value="Unassembled WGS sequence"/>
</dbReference>
<dbReference type="EC" id="2.7.10.2" evidence="4"/>
<dbReference type="InterPro" id="IPR027417">
    <property type="entry name" value="P-loop_NTPase"/>
</dbReference>